<dbReference type="EMBL" id="JAVHNR010000002">
    <property type="protein sequence ID" value="KAK6350752.1"/>
    <property type="molecule type" value="Genomic_DNA"/>
</dbReference>
<feature type="region of interest" description="Disordered" evidence="1">
    <location>
        <begin position="78"/>
        <end position="118"/>
    </location>
</feature>
<accession>A0AAN8N1P8</accession>
<feature type="compositionally biased region" description="Polar residues" evidence="1">
    <location>
        <begin position="100"/>
        <end position="113"/>
    </location>
</feature>
<feature type="region of interest" description="Disordered" evidence="1">
    <location>
        <begin position="152"/>
        <end position="174"/>
    </location>
</feature>
<dbReference type="Proteomes" id="UP001313282">
    <property type="component" value="Unassembled WGS sequence"/>
</dbReference>
<sequence>MEHFAPFTPNAAYGRYENSELTSSIILVEDAVRQRDESVETYELDGGSHGFETSGQGLENLHEMSVPSFDGSTYRYAELPVRPPTTSPINDPSSPPPPQASRQTISPSQSTYGSSLSSRNFNASSTLKNPFNASSTLKNPFNAFDPEFFWSPNPTASPAPTPQLPPRQQPVPPRRRYKPIESPQFLPEYVVDNFLKANPGHDGFFCVFKKTYILKSDGKTTHEGLLPSNQTTLWKPDKVVGHLFEITWWGSMIYHGPFQDNEREFTGYWSRKSIIGCVKKPIDDYNVFLYLPIGNNNYNPSKWIKLDSLAAAHLAVTAKTRQSYPCALEMVNELPNGVRNLLSNHENTVPGTWRRIFDHPGYSLNPVPSGEKSWIPLFYMNVTKLVAYIVSTGRVRPSEVFRYMSPSKESIVVCGENIPASSSRSGGASAGVDNHPKYCYPSISLRIPIGEWRDQGWMFTELGSMGVLIS</sequence>
<organism evidence="2 3">
    <name type="scientific">Orbilia javanica</name>
    <dbReference type="NCBI Taxonomy" id="47235"/>
    <lineage>
        <taxon>Eukaryota</taxon>
        <taxon>Fungi</taxon>
        <taxon>Dikarya</taxon>
        <taxon>Ascomycota</taxon>
        <taxon>Pezizomycotina</taxon>
        <taxon>Orbiliomycetes</taxon>
        <taxon>Orbiliales</taxon>
        <taxon>Orbiliaceae</taxon>
        <taxon>Orbilia</taxon>
    </lineage>
</organism>
<reference evidence="2 3" key="1">
    <citation type="submission" date="2019-10" db="EMBL/GenBank/DDBJ databases">
        <authorList>
            <person name="Palmer J.M."/>
        </authorList>
    </citation>
    <scope>NUCLEOTIDE SEQUENCE [LARGE SCALE GENOMIC DNA]</scope>
    <source>
        <strain evidence="2 3">TWF718</strain>
    </source>
</reference>
<name>A0AAN8N1P8_9PEZI</name>
<gene>
    <name evidence="2" type="ORF">TWF718_003940</name>
</gene>
<evidence type="ECO:0000256" key="1">
    <source>
        <dbReference type="SAM" id="MobiDB-lite"/>
    </source>
</evidence>
<keyword evidence="3" id="KW-1185">Reference proteome</keyword>
<protein>
    <submittedName>
        <fullName evidence="2">Uncharacterized protein</fullName>
    </submittedName>
</protein>
<proteinExistence type="predicted"/>
<dbReference type="AlphaFoldDB" id="A0AAN8N1P8"/>
<comment type="caution">
    <text evidence="2">The sequence shown here is derived from an EMBL/GenBank/DDBJ whole genome shotgun (WGS) entry which is preliminary data.</text>
</comment>
<evidence type="ECO:0000313" key="3">
    <source>
        <dbReference type="Proteomes" id="UP001313282"/>
    </source>
</evidence>
<feature type="compositionally biased region" description="Pro residues" evidence="1">
    <location>
        <begin position="155"/>
        <end position="172"/>
    </location>
</feature>
<evidence type="ECO:0000313" key="2">
    <source>
        <dbReference type="EMBL" id="KAK6350752.1"/>
    </source>
</evidence>